<comment type="caution">
    <text evidence="3">The sequence shown here is derived from an EMBL/GenBank/DDBJ whole genome shotgun (WGS) entry which is preliminary data.</text>
</comment>
<evidence type="ECO:0000313" key="4">
    <source>
        <dbReference type="Proteomes" id="UP000801492"/>
    </source>
</evidence>
<proteinExistence type="predicted"/>
<gene>
    <name evidence="3" type="ORF">ILUMI_01400</name>
</gene>
<keyword evidence="4" id="KW-1185">Reference proteome</keyword>
<dbReference type="Pfam" id="PF07727">
    <property type="entry name" value="RVT_2"/>
    <property type="match status" value="1"/>
</dbReference>
<dbReference type="OrthoDB" id="413361at2759"/>
<evidence type="ECO:0000256" key="1">
    <source>
        <dbReference type="SAM" id="MobiDB-lite"/>
    </source>
</evidence>
<feature type="region of interest" description="Disordered" evidence="1">
    <location>
        <begin position="126"/>
        <end position="148"/>
    </location>
</feature>
<dbReference type="InterPro" id="IPR013103">
    <property type="entry name" value="RVT_2"/>
</dbReference>
<name>A0A8K0DEG6_IGNLU</name>
<dbReference type="EMBL" id="VTPC01000680">
    <property type="protein sequence ID" value="KAF2904775.1"/>
    <property type="molecule type" value="Genomic_DNA"/>
</dbReference>
<accession>A0A8K0DEG6</accession>
<feature type="compositionally biased region" description="Basic and acidic residues" evidence="1">
    <location>
        <begin position="132"/>
        <end position="148"/>
    </location>
</feature>
<sequence>MDSKEVHALRDKKKIKKSTRFEEFDTSFIGISELTEPLTFSETIANKEADKWNEAIAEEMKKQEVEKLKSILKSTFRMTDMRRITNYLRININQAESTTKMNQMAYLEEILKYFRMYDCKLAPTPLQPNPRKLLEASNKKEVENRVKD</sequence>
<evidence type="ECO:0000259" key="2">
    <source>
        <dbReference type="Pfam" id="PF07727"/>
    </source>
</evidence>
<organism evidence="3 4">
    <name type="scientific">Ignelater luminosus</name>
    <name type="common">Cucubano</name>
    <name type="synonym">Pyrophorus luminosus</name>
    <dbReference type="NCBI Taxonomy" id="2038154"/>
    <lineage>
        <taxon>Eukaryota</taxon>
        <taxon>Metazoa</taxon>
        <taxon>Ecdysozoa</taxon>
        <taxon>Arthropoda</taxon>
        <taxon>Hexapoda</taxon>
        <taxon>Insecta</taxon>
        <taxon>Pterygota</taxon>
        <taxon>Neoptera</taxon>
        <taxon>Endopterygota</taxon>
        <taxon>Coleoptera</taxon>
        <taxon>Polyphaga</taxon>
        <taxon>Elateriformia</taxon>
        <taxon>Elateroidea</taxon>
        <taxon>Elateridae</taxon>
        <taxon>Agrypninae</taxon>
        <taxon>Pyrophorini</taxon>
        <taxon>Ignelater</taxon>
    </lineage>
</organism>
<reference evidence="3" key="1">
    <citation type="submission" date="2019-08" db="EMBL/GenBank/DDBJ databases">
        <title>The genome of the North American firefly Photinus pyralis.</title>
        <authorList>
            <consortium name="Photinus pyralis genome working group"/>
            <person name="Fallon T.R."/>
            <person name="Sander Lower S.E."/>
            <person name="Weng J.-K."/>
        </authorList>
    </citation>
    <scope>NUCLEOTIDE SEQUENCE</scope>
    <source>
        <strain evidence="3">TRF0915ILg1</strain>
        <tissue evidence="3">Whole body</tissue>
    </source>
</reference>
<dbReference type="Proteomes" id="UP000801492">
    <property type="component" value="Unassembled WGS sequence"/>
</dbReference>
<evidence type="ECO:0000313" key="3">
    <source>
        <dbReference type="EMBL" id="KAF2904775.1"/>
    </source>
</evidence>
<feature type="domain" description="Reverse transcriptase Ty1/copia-type" evidence="2">
    <location>
        <begin position="62"/>
        <end position="126"/>
    </location>
</feature>
<protein>
    <recommendedName>
        <fullName evidence="2">Reverse transcriptase Ty1/copia-type domain-containing protein</fullName>
    </recommendedName>
</protein>
<dbReference type="AlphaFoldDB" id="A0A8K0DEG6"/>